<dbReference type="Proteomes" id="UP000789405">
    <property type="component" value="Unassembled WGS sequence"/>
</dbReference>
<dbReference type="EMBL" id="CAJVPY010000001">
    <property type="protein sequence ID" value="CAG8443027.1"/>
    <property type="molecule type" value="Genomic_DNA"/>
</dbReference>
<proteinExistence type="predicted"/>
<name>A0A9N8YRR9_9GLOM</name>
<comment type="caution">
    <text evidence="1">The sequence shown here is derived from an EMBL/GenBank/DDBJ whole genome shotgun (WGS) entry which is preliminary data.</text>
</comment>
<reference evidence="1" key="1">
    <citation type="submission" date="2021-06" db="EMBL/GenBank/DDBJ databases">
        <authorList>
            <person name="Kallberg Y."/>
            <person name="Tangrot J."/>
            <person name="Rosling A."/>
        </authorList>
    </citation>
    <scope>NUCLEOTIDE SEQUENCE</scope>
    <source>
        <strain evidence="1">MA453B</strain>
    </source>
</reference>
<sequence length="131" mass="14961">MPNPELPKDFLSHEQFWARTGFEDPYTKLEQEDFAKCDHECSDEIHQKSIDDLLPEKSYCDLQLVATFHIIFVLDRSGSMGCSDHPPTSDTLFGKTLALQGIHNNRFDDEFNDYGDSEEGTKVLQKMANVS</sequence>
<protein>
    <submittedName>
        <fullName evidence="1">13508_t:CDS:1</fullName>
    </submittedName>
</protein>
<dbReference type="OrthoDB" id="2435381at2759"/>
<organism evidence="1 2">
    <name type="scientific">Dentiscutata erythropus</name>
    <dbReference type="NCBI Taxonomy" id="1348616"/>
    <lineage>
        <taxon>Eukaryota</taxon>
        <taxon>Fungi</taxon>
        <taxon>Fungi incertae sedis</taxon>
        <taxon>Mucoromycota</taxon>
        <taxon>Glomeromycotina</taxon>
        <taxon>Glomeromycetes</taxon>
        <taxon>Diversisporales</taxon>
        <taxon>Gigasporaceae</taxon>
        <taxon>Dentiscutata</taxon>
    </lineage>
</organism>
<dbReference type="AlphaFoldDB" id="A0A9N8YRR9"/>
<evidence type="ECO:0000313" key="1">
    <source>
        <dbReference type="EMBL" id="CAG8443027.1"/>
    </source>
</evidence>
<gene>
    <name evidence="1" type="ORF">DERYTH_LOCUS3</name>
</gene>
<accession>A0A9N8YRR9</accession>
<keyword evidence="2" id="KW-1185">Reference proteome</keyword>
<evidence type="ECO:0000313" key="2">
    <source>
        <dbReference type="Proteomes" id="UP000789405"/>
    </source>
</evidence>